<keyword evidence="3" id="KW-1185">Reference proteome</keyword>
<dbReference type="SUPFAM" id="SSF52047">
    <property type="entry name" value="RNI-like"/>
    <property type="match status" value="1"/>
</dbReference>
<evidence type="ECO:0008006" key="4">
    <source>
        <dbReference type="Google" id="ProtNLM"/>
    </source>
</evidence>
<dbReference type="OrthoDB" id="2335254at2759"/>
<protein>
    <recommendedName>
        <fullName evidence="4">F-box domain-containing protein</fullName>
    </recommendedName>
</protein>
<dbReference type="Proteomes" id="UP000615446">
    <property type="component" value="Unassembled WGS sequence"/>
</dbReference>
<dbReference type="InterPro" id="IPR032675">
    <property type="entry name" value="LRR_dom_sf"/>
</dbReference>
<reference evidence="2" key="2">
    <citation type="submission" date="2019-10" db="EMBL/GenBank/DDBJ databases">
        <title>Conservation and host-specific expression of non-tandemly repeated heterogenous ribosome RNA gene in arbuscular mycorrhizal fungi.</title>
        <authorList>
            <person name="Maeda T."/>
            <person name="Kobayashi Y."/>
            <person name="Nakagawa T."/>
            <person name="Ezawa T."/>
            <person name="Yamaguchi K."/>
            <person name="Bino T."/>
            <person name="Nishimoto Y."/>
            <person name="Shigenobu S."/>
            <person name="Kawaguchi M."/>
        </authorList>
    </citation>
    <scope>NUCLEOTIDE SEQUENCE</scope>
    <source>
        <strain evidence="2">HR1</strain>
    </source>
</reference>
<evidence type="ECO:0000313" key="3">
    <source>
        <dbReference type="Proteomes" id="UP000247702"/>
    </source>
</evidence>
<proteinExistence type="predicted"/>
<evidence type="ECO:0000313" key="2">
    <source>
        <dbReference type="EMBL" id="GES92475.1"/>
    </source>
</evidence>
<organism evidence="1 3">
    <name type="scientific">Rhizophagus clarus</name>
    <dbReference type="NCBI Taxonomy" id="94130"/>
    <lineage>
        <taxon>Eukaryota</taxon>
        <taxon>Fungi</taxon>
        <taxon>Fungi incertae sedis</taxon>
        <taxon>Mucoromycota</taxon>
        <taxon>Glomeromycotina</taxon>
        <taxon>Glomeromycetes</taxon>
        <taxon>Glomerales</taxon>
        <taxon>Glomeraceae</taxon>
        <taxon>Rhizophagus</taxon>
    </lineage>
</organism>
<evidence type="ECO:0000313" key="1">
    <source>
        <dbReference type="EMBL" id="GBC04830.1"/>
    </source>
</evidence>
<dbReference type="EMBL" id="BEXD01003970">
    <property type="protein sequence ID" value="GBC04830.1"/>
    <property type="molecule type" value="Genomic_DNA"/>
</dbReference>
<name>A0A2Z6S6K9_9GLOM</name>
<reference evidence="1 3" key="1">
    <citation type="submission" date="2017-11" db="EMBL/GenBank/DDBJ databases">
        <title>The genome of Rhizophagus clarus HR1 reveals common genetic basis of auxotrophy among arbuscular mycorrhizal fungi.</title>
        <authorList>
            <person name="Kobayashi Y."/>
        </authorList>
    </citation>
    <scope>NUCLEOTIDE SEQUENCE [LARGE SCALE GENOMIC DNA]</scope>
    <source>
        <strain evidence="1 3">HR1</strain>
    </source>
</reference>
<accession>A0A2Z6S6K9</accession>
<dbReference type="EMBL" id="BLAL01000215">
    <property type="protein sequence ID" value="GES92475.1"/>
    <property type="molecule type" value="Genomic_DNA"/>
</dbReference>
<dbReference type="Proteomes" id="UP000247702">
    <property type="component" value="Unassembled WGS sequence"/>
</dbReference>
<sequence>MSKLNKDVLSLIFEELTFDKNRFYSNLTRIEKRSLYSCLFVNRLWCEVAIPILWDNPWKFVIHNGLLLNVMILFLSKESQEFLKSQGIYIISAKHDKRPLFDYISYCKYINFRKIENFINNGRSFGFNEEYQNHAMKQEIYKLLINKSTKIKCLDMMNIGPNITHQIYNFNGAKNSLGELTFLSCDSSIDSTFYYGLSYICKLIQKIDIKRCLDDNLGLARLIEVQKNLKCFVCSVYDDRVENNIKYENIGKALIKQAKSLIHLKLIYDDDFFLLSEILPKLINLKKLKLINIDNNDYQLEKYLEISTFSKLQVLHIEIISSLDIAINMIKKTEGNLMEVLLGSTIYDEMYSGKFIRTIYEYCPNIKVLSLGINDHNNNDYIEFEVLLKKSVQLQKIVIDGSFDQSPSNLLLEKLVNYAPKSLREIRIFNDWEITASDLELFLEKWRGREPIVLYFFMDLQEFGYFNDNLLSILKKYREEGVIKNYRCDDEYQDFYFSW</sequence>
<gene>
    <name evidence="2" type="ORF">RCL2_001925100</name>
    <name evidence="1" type="ORF">RclHR1_00590016</name>
</gene>
<dbReference type="Gene3D" id="3.80.10.10">
    <property type="entry name" value="Ribonuclease Inhibitor"/>
    <property type="match status" value="1"/>
</dbReference>
<comment type="caution">
    <text evidence="1">The sequence shown here is derived from an EMBL/GenBank/DDBJ whole genome shotgun (WGS) entry which is preliminary data.</text>
</comment>
<dbReference type="AlphaFoldDB" id="A0A2Z6S6K9"/>